<protein>
    <submittedName>
        <fullName evidence="2">2802_t:CDS:1</fullName>
    </submittedName>
</protein>
<sequence length="168" mass="19860">INAEKEDFFKKIIDLNREKRGWNVEVKELKEEIELMKKEHSKEIEINFQEINDFQKQIEDLHQEIKGLQNESKEEIIKEEILNIDNEVEQEINDNDFVGSLNSISIDNRYINNLNNVSDDTIVDNTIFNNMLLCDSIVGKYNSKKFKPSKKNVIEDDEIEKDNKNPEE</sequence>
<evidence type="ECO:0000256" key="1">
    <source>
        <dbReference type="SAM" id="Coils"/>
    </source>
</evidence>
<dbReference type="AlphaFoldDB" id="A0A9N9KIS7"/>
<evidence type="ECO:0000313" key="3">
    <source>
        <dbReference type="Proteomes" id="UP000789759"/>
    </source>
</evidence>
<evidence type="ECO:0000313" key="2">
    <source>
        <dbReference type="EMBL" id="CAG8833332.1"/>
    </source>
</evidence>
<comment type="caution">
    <text evidence="2">The sequence shown here is derived from an EMBL/GenBank/DDBJ whole genome shotgun (WGS) entry which is preliminary data.</text>
</comment>
<dbReference type="Proteomes" id="UP000789759">
    <property type="component" value="Unassembled WGS sequence"/>
</dbReference>
<keyword evidence="3" id="KW-1185">Reference proteome</keyword>
<gene>
    <name evidence="2" type="ORF">CPELLU_LOCUS20961</name>
</gene>
<proteinExistence type="predicted"/>
<dbReference type="EMBL" id="CAJVQA010070610">
    <property type="protein sequence ID" value="CAG8833332.1"/>
    <property type="molecule type" value="Genomic_DNA"/>
</dbReference>
<organism evidence="2 3">
    <name type="scientific">Cetraspora pellucida</name>
    <dbReference type="NCBI Taxonomy" id="1433469"/>
    <lineage>
        <taxon>Eukaryota</taxon>
        <taxon>Fungi</taxon>
        <taxon>Fungi incertae sedis</taxon>
        <taxon>Mucoromycota</taxon>
        <taxon>Glomeromycotina</taxon>
        <taxon>Glomeromycetes</taxon>
        <taxon>Diversisporales</taxon>
        <taxon>Gigasporaceae</taxon>
        <taxon>Cetraspora</taxon>
    </lineage>
</organism>
<name>A0A9N9KIS7_9GLOM</name>
<feature type="non-terminal residue" evidence="2">
    <location>
        <position position="1"/>
    </location>
</feature>
<feature type="non-terminal residue" evidence="2">
    <location>
        <position position="168"/>
    </location>
</feature>
<accession>A0A9N9KIS7</accession>
<keyword evidence="1" id="KW-0175">Coiled coil</keyword>
<reference evidence="2" key="1">
    <citation type="submission" date="2021-06" db="EMBL/GenBank/DDBJ databases">
        <authorList>
            <person name="Kallberg Y."/>
            <person name="Tangrot J."/>
            <person name="Rosling A."/>
        </authorList>
    </citation>
    <scope>NUCLEOTIDE SEQUENCE</scope>
    <source>
        <strain evidence="2">FL966</strain>
    </source>
</reference>
<feature type="coiled-coil region" evidence="1">
    <location>
        <begin position="12"/>
        <end position="78"/>
    </location>
</feature>